<name>A0ABS7JG54_9SPHN</name>
<dbReference type="SUPFAM" id="SSF75005">
    <property type="entry name" value="Arabinanase/levansucrase/invertase"/>
    <property type="match status" value="1"/>
</dbReference>
<accession>A0ABS7JG54</accession>
<proteinExistence type="inferred from homology"/>
<dbReference type="RefSeq" id="WP_221560426.1">
    <property type="nucleotide sequence ID" value="NZ_JAIGNO010000018.1"/>
</dbReference>
<dbReference type="Proteomes" id="UP000755104">
    <property type="component" value="Unassembled WGS sequence"/>
</dbReference>
<comment type="similarity">
    <text evidence="1 2">Belongs to the glycosyl hydrolase 68 family.</text>
</comment>
<dbReference type="Gene3D" id="2.115.10.20">
    <property type="entry name" value="Glycosyl hydrolase domain, family 43"/>
    <property type="match status" value="1"/>
</dbReference>
<dbReference type="Pfam" id="PF02435">
    <property type="entry name" value="Glyco_hydro_68"/>
    <property type="match status" value="2"/>
</dbReference>
<reference evidence="3 4" key="1">
    <citation type="submission" date="2021-08" db="EMBL/GenBank/DDBJ databases">
        <title>Comparative Genomics Analysis of the Genus Qipengyuania Reveals Extensive Genetic Diversity and Metabolic Versatility, Including the Description of Fifteen Novel Species.</title>
        <authorList>
            <person name="Liu Y."/>
        </authorList>
    </citation>
    <scope>NUCLEOTIDE SEQUENCE [LARGE SCALE GENOMIC DNA]</scope>
    <source>
        <strain evidence="3 4">6D47A</strain>
    </source>
</reference>
<dbReference type="EMBL" id="JAIGNO010000018">
    <property type="protein sequence ID" value="MBX7484017.1"/>
    <property type="molecule type" value="Genomic_DNA"/>
</dbReference>
<dbReference type="InterPro" id="IPR023296">
    <property type="entry name" value="Glyco_hydro_beta-prop_sf"/>
</dbReference>
<evidence type="ECO:0000313" key="3">
    <source>
        <dbReference type="EMBL" id="MBX7484017.1"/>
    </source>
</evidence>
<keyword evidence="3" id="KW-0378">Hydrolase</keyword>
<evidence type="ECO:0000256" key="2">
    <source>
        <dbReference type="RuleBase" id="RU361220"/>
    </source>
</evidence>
<keyword evidence="4" id="KW-1185">Reference proteome</keyword>
<sequence>MPPIETTSWTADDVAHIRLDAATTAPVIDPSAVKRILPGIDLWDLWPVQHRDGTVARIADGALYMVLSAPISDDPEDRHGVARIRLMHLAEEEWRDCGPLLPYGHSPGSREWAGSAILEDREVTLYFTAAGRRNELQLSFEQRIVETTGRLRCENGEIAIVEWSKPQECIVADGATYMRDMEGGGAIGTIKAFRDPAYFEDPANGRKYLLFTGSLANTCSQWNGAIGIAAGNEDGSWSLLPPLVTADDLNNELERPHVVVHQDRYYLFWSTQARVFAPAGPIGPTGLYGMVADRLGGPWRPLNGSGLVLANPPEAPFQAFSWLVTPDLTVRSFVDYPGLSEPAKCADAARQAFGGTPAPPLQLRLDGERSMLVS</sequence>
<organism evidence="3 4">
    <name type="scientific">Qipengyuania qiaonensis</name>
    <dbReference type="NCBI Taxonomy" id="2867240"/>
    <lineage>
        <taxon>Bacteria</taxon>
        <taxon>Pseudomonadati</taxon>
        <taxon>Pseudomonadota</taxon>
        <taxon>Alphaproteobacteria</taxon>
        <taxon>Sphingomonadales</taxon>
        <taxon>Erythrobacteraceae</taxon>
        <taxon>Qipengyuania</taxon>
    </lineage>
</organism>
<evidence type="ECO:0000256" key="1">
    <source>
        <dbReference type="ARBA" id="ARBA00006775"/>
    </source>
</evidence>
<comment type="caution">
    <text evidence="3">The sequence shown here is derived from an EMBL/GenBank/DDBJ whole genome shotgun (WGS) entry which is preliminary data.</text>
</comment>
<dbReference type="InterPro" id="IPR003469">
    <property type="entry name" value="Glyco_hydro_68"/>
</dbReference>
<protein>
    <submittedName>
        <fullName evidence="3">Glycoside hydrolase family 68 protein</fullName>
    </submittedName>
</protein>
<evidence type="ECO:0000313" key="4">
    <source>
        <dbReference type="Proteomes" id="UP000755104"/>
    </source>
</evidence>
<dbReference type="CDD" id="cd08997">
    <property type="entry name" value="GH68"/>
    <property type="match status" value="1"/>
</dbReference>
<gene>
    <name evidence="3" type="ORF">K3174_15920</name>
</gene>
<dbReference type="GO" id="GO:0016787">
    <property type="term" value="F:hydrolase activity"/>
    <property type="evidence" value="ECO:0007669"/>
    <property type="project" value="UniProtKB-KW"/>
</dbReference>